<dbReference type="KEGG" id="mrob:HH214_20290"/>
<dbReference type="AlphaFoldDB" id="A0A7L5E6P3"/>
<evidence type="ECO:0000313" key="2">
    <source>
        <dbReference type="EMBL" id="QJD98047.1"/>
    </source>
</evidence>
<name>A0A7L5E6P3_9SPHI</name>
<dbReference type="PANTHER" id="PTHR43233:SF1">
    <property type="entry name" value="FAMILY N-ACETYLTRANSFERASE, PUTATIVE (AFU_ORTHOLOGUE AFUA_6G03350)-RELATED"/>
    <property type="match status" value="1"/>
</dbReference>
<dbReference type="RefSeq" id="WP_169610754.1">
    <property type="nucleotide sequence ID" value="NZ_CP051682.1"/>
</dbReference>
<reference evidence="2 3" key="1">
    <citation type="submission" date="2020-04" db="EMBL/GenBank/DDBJ databases">
        <title>Genome sequencing of novel species.</title>
        <authorList>
            <person name="Heo J."/>
            <person name="Kim S.-J."/>
            <person name="Kim J.-S."/>
            <person name="Hong S.-B."/>
            <person name="Kwon S.-W."/>
        </authorList>
    </citation>
    <scope>NUCLEOTIDE SEQUENCE [LARGE SCALE GENOMIC DNA]</scope>
    <source>
        <strain evidence="2 3">F39-2</strain>
    </source>
</reference>
<proteinExistence type="predicted"/>
<protein>
    <submittedName>
        <fullName evidence="2">GNAT family N-acetyltransferase</fullName>
    </submittedName>
</protein>
<dbReference type="GO" id="GO:0016747">
    <property type="term" value="F:acyltransferase activity, transferring groups other than amino-acyl groups"/>
    <property type="evidence" value="ECO:0007669"/>
    <property type="project" value="InterPro"/>
</dbReference>
<dbReference type="InterPro" id="IPR000182">
    <property type="entry name" value="GNAT_dom"/>
</dbReference>
<dbReference type="InterPro" id="IPR053144">
    <property type="entry name" value="Acetyltransferase_Butenolide"/>
</dbReference>
<dbReference type="Pfam" id="PF00583">
    <property type="entry name" value="Acetyltransf_1"/>
    <property type="match status" value="1"/>
</dbReference>
<gene>
    <name evidence="2" type="ORF">HH214_20290</name>
</gene>
<organism evidence="2 3">
    <name type="scientific">Mucilaginibacter robiniae</name>
    <dbReference type="NCBI Taxonomy" id="2728022"/>
    <lineage>
        <taxon>Bacteria</taxon>
        <taxon>Pseudomonadati</taxon>
        <taxon>Bacteroidota</taxon>
        <taxon>Sphingobacteriia</taxon>
        <taxon>Sphingobacteriales</taxon>
        <taxon>Sphingobacteriaceae</taxon>
        <taxon>Mucilaginibacter</taxon>
    </lineage>
</organism>
<feature type="domain" description="N-acetyltransferase" evidence="1">
    <location>
        <begin position="15"/>
        <end position="147"/>
    </location>
</feature>
<dbReference type="Proteomes" id="UP000503278">
    <property type="component" value="Chromosome"/>
</dbReference>
<keyword evidence="2" id="KW-0808">Transferase</keyword>
<keyword evidence="3" id="KW-1185">Reference proteome</keyword>
<dbReference type="InterPro" id="IPR016181">
    <property type="entry name" value="Acyl_CoA_acyltransferase"/>
</dbReference>
<sequence>MQTFVNYNTFLNKGFTISTDNSLLNFDVVYSFLTKESYWAKGLTAERLHKAIAGSVCFGIYKNQEQVGFARVITDKATFAYICDVFVLQAYRGIGLSKWLIQTILNYPEFDGLRRWTLATADAHGLYQQMGFNPLNNTDRWMEIFTPYPVITDL</sequence>
<evidence type="ECO:0000259" key="1">
    <source>
        <dbReference type="PROSITE" id="PS51186"/>
    </source>
</evidence>
<evidence type="ECO:0000313" key="3">
    <source>
        <dbReference type="Proteomes" id="UP000503278"/>
    </source>
</evidence>
<accession>A0A7L5E6P3</accession>
<dbReference type="Gene3D" id="3.40.630.30">
    <property type="match status" value="1"/>
</dbReference>
<dbReference type="SUPFAM" id="SSF55729">
    <property type="entry name" value="Acyl-CoA N-acyltransferases (Nat)"/>
    <property type="match status" value="1"/>
</dbReference>
<dbReference type="CDD" id="cd04301">
    <property type="entry name" value="NAT_SF"/>
    <property type="match status" value="1"/>
</dbReference>
<dbReference type="PANTHER" id="PTHR43233">
    <property type="entry name" value="FAMILY N-ACETYLTRANSFERASE, PUTATIVE (AFU_ORTHOLOGUE AFUA_6G03350)-RELATED"/>
    <property type="match status" value="1"/>
</dbReference>
<dbReference type="PROSITE" id="PS51186">
    <property type="entry name" value="GNAT"/>
    <property type="match status" value="1"/>
</dbReference>
<dbReference type="EMBL" id="CP051682">
    <property type="protein sequence ID" value="QJD98047.1"/>
    <property type="molecule type" value="Genomic_DNA"/>
</dbReference>